<gene>
    <name evidence="3 4" type="primary">LOC115745421</name>
</gene>
<dbReference type="OrthoDB" id="1045822at2759"/>
<evidence type="ECO:0000313" key="4">
    <source>
        <dbReference type="RefSeq" id="XP_048139902.1"/>
    </source>
</evidence>
<dbReference type="KEGG" id="rarg:115745421"/>
<dbReference type="RefSeq" id="XP_030536813.1">
    <property type="nucleotide sequence ID" value="XM_030680953.1"/>
</dbReference>
<dbReference type="Pfam" id="PF04749">
    <property type="entry name" value="PLAC8"/>
    <property type="match status" value="1"/>
</dbReference>
<proteinExistence type="predicted"/>
<feature type="region of interest" description="Disordered" evidence="1">
    <location>
        <begin position="1"/>
        <end position="33"/>
    </location>
</feature>
<keyword evidence="2" id="KW-1185">Reference proteome</keyword>
<dbReference type="InterPro" id="IPR006461">
    <property type="entry name" value="PLAC_motif_containing"/>
</dbReference>
<dbReference type="RefSeq" id="XP_048139902.1">
    <property type="nucleotide sequence ID" value="XM_048283945.1"/>
</dbReference>
<name>A0A8B8PRF2_9MYRT</name>
<organism evidence="2 3">
    <name type="scientific">Rhodamnia argentea</name>
    <dbReference type="NCBI Taxonomy" id="178133"/>
    <lineage>
        <taxon>Eukaryota</taxon>
        <taxon>Viridiplantae</taxon>
        <taxon>Streptophyta</taxon>
        <taxon>Embryophyta</taxon>
        <taxon>Tracheophyta</taxon>
        <taxon>Spermatophyta</taxon>
        <taxon>Magnoliopsida</taxon>
        <taxon>eudicotyledons</taxon>
        <taxon>Gunneridae</taxon>
        <taxon>Pentapetalae</taxon>
        <taxon>rosids</taxon>
        <taxon>malvids</taxon>
        <taxon>Myrtales</taxon>
        <taxon>Myrtaceae</taxon>
        <taxon>Myrtoideae</taxon>
        <taxon>Myrteae</taxon>
        <taxon>Australasian group</taxon>
        <taxon>Rhodamnia</taxon>
    </lineage>
</organism>
<protein>
    <submittedName>
        <fullName evidence="3 4">Protein PLANT CADMIUM RESISTANCE 6-like isoform X1</fullName>
    </submittedName>
</protein>
<evidence type="ECO:0000313" key="3">
    <source>
        <dbReference type="RefSeq" id="XP_030536813.1"/>
    </source>
</evidence>
<feature type="compositionally biased region" description="Polar residues" evidence="1">
    <location>
        <begin position="65"/>
        <end position="83"/>
    </location>
</feature>
<dbReference type="PANTHER" id="PTHR15907">
    <property type="entry name" value="DUF614 FAMILY PROTEIN-RELATED"/>
    <property type="match status" value="1"/>
</dbReference>
<dbReference type="NCBIfam" id="TIGR01571">
    <property type="entry name" value="A_thal_Cys_rich"/>
    <property type="match status" value="1"/>
</dbReference>
<dbReference type="Proteomes" id="UP000827889">
    <property type="component" value="Chromosome 8"/>
</dbReference>
<dbReference type="GeneID" id="115745421"/>
<accession>A0A8B8PRF2</accession>
<evidence type="ECO:0000256" key="1">
    <source>
        <dbReference type="SAM" id="MobiDB-lite"/>
    </source>
</evidence>
<dbReference type="AlphaFoldDB" id="A0A8B8PRF2"/>
<feature type="region of interest" description="Disordered" evidence="1">
    <location>
        <begin position="49"/>
        <end position="83"/>
    </location>
</feature>
<sequence>MGRPSTELFAPSGSVHQQMQPEEVSGPSTQQQFQLQQNIQASLINPTQAVQFPPQNPQMMPLHSMPQSNPQNLAGPGQSPQANQSFWAQPTLYAGQPIPVGSQIQAGFQPSHPAPDFITGPTNAPAPPFHTAGANYPQVPFPLHNLPPMPQGMIVQLTPAAPPSPWTTGLFDCMDDPLNAVVSCCFPCVTFGQIAEIVDRGSTSCGTSGLLYGGIQFLIGCPCLLSCTYRTKLRHQFNLIESPAPDWITHFFCECCALSQEYRELKNRGLDPSIGWPGNAATMQNVQYQVAMVPPMHQQPMTMRA</sequence>
<evidence type="ECO:0000313" key="2">
    <source>
        <dbReference type="Proteomes" id="UP000827889"/>
    </source>
</evidence>
<reference evidence="3" key="1">
    <citation type="submission" date="2025-04" db="UniProtKB">
        <authorList>
            <consortium name="RefSeq"/>
        </authorList>
    </citation>
    <scope>IDENTIFICATION</scope>
    <source>
        <tissue evidence="4">Leaf</tissue>
    </source>
</reference>